<feature type="region of interest" description="Disordered" evidence="1">
    <location>
        <begin position="44"/>
        <end position="75"/>
    </location>
</feature>
<gene>
    <name evidence="2" type="ORF">EO776_07285</name>
</gene>
<accession>A0A481REY6</accession>
<name>A0A481REY6_HALEZ</name>
<proteinExistence type="predicted"/>
<reference evidence="3" key="1">
    <citation type="submission" date="2019-01" db="EMBL/GenBank/DDBJ databases">
        <title>Complete genome of Halorubrum ezzemoulense strain FB21.</title>
        <authorList>
            <person name="Feng Y."/>
            <person name="Louyakis A.S."/>
            <person name="Papke R.T."/>
            <person name="Gogarten J.P."/>
        </authorList>
    </citation>
    <scope>NUCLEOTIDE SEQUENCE [LARGE SCALE GENOMIC DNA]</scope>
    <source>
        <strain evidence="3">Fb21</strain>
    </source>
</reference>
<evidence type="ECO:0000313" key="3">
    <source>
        <dbReference type="Proteomes" id="UP000293073"/>
    </source>
</evidence>
<organism evidence="2 3">
    <name type="scientific">Halorubrum ezzemoulense</name>
    <name type="common">Halorubrum chaoviator</name>
    <dbReference type="NCBI Taxonomy" id="337243"/>
    <lineage>
        <taxon>Archaea</taxon>
        <taxon>Methanobacteriati</taxon>
        <taxon>Methanobacteriota</taxon>
        <taxon>Stenosarchaea group</taxon>
        <taxon>Halobacteria</taxon>
        <taxon>Halobacteriales</taxon>
        <taxon>Haloferacaceae</taxon>
        <taxon>Halorubrum</taxon>
    </lineage>
</organism>
<dbReference type="KEGG" id="hezz:EO776_07285"/>
<dbReference type="AlphaFoldDB" id="A0A481REY6"/>
<feature type="region of interest" description="Disordered" evidence="1">
    <location>
        <begin position="1"/>
        <end position="30"/>
    </location>
</feature>
<dbReference type="Proteomes" id="UP000293073">
    <property type="component" value="Chromosome"/>
</dbReference>
<feature type="compositionally biased region" description="Polar residues" evidence="1">
    <location>
        <begin position="11"/>
        <end position="21"/>
    </location>
</feature>
<evidence type="ECO:0000313" key="2">
    <source>
        <dbReference type="EMBL" id="QAY19824.1"/>
    </source>
</evidence>
<dbReference type="EMBL" id="CP034940">
    <property type="protein sequence ID" value="QAY19824.1"/>
    <property type="molecule type" value="Genomic_DNA"/>
</dbReference>
<protein>
    <submittedName>
        <fullName evidence="2">Uncharacterized protein</fullName>
    </submittedName>
</protein>
<evidence type="ECO:0000256" key="1">
    <source>
        <dbReference type="SAM" id="MobiDB-lite"/>
    </source>
</evidence>
<sequence length="75" mass="7631">MANEPIRPSTPDGTAAQSRPRATTPAAGSLGRVAAFDAGALFTARSSPASRSSRSAGEAAPTGRFGRVTPEFSIR</sequence>
<feature type="compositionally biased region" description="Low complexity" evidence="1">
    <location>
        <begin position="44"/>
        <end position="56"/>
    </location>
</feature>